<reference evidence="1" key="1">
    <citation type="submission" date="2025-03" db="EMBL/GenBank/DDBJ databases">
        <authorList>
            <consortium name="ELIXIR-Norway"/>
            <consortium name="Elixir Norway"/>
        </authorList>
    </citation>
    <scope>NUCLEOTIDE SEQUENCE</scope>
</reference>
<protein>
    <submittedName>
        <fullName evidence="1">Uncharacterized protein</fullName>
    </submittedName>
</protein>
<feature type="non-terminal residue" evidence="1">
    <location>
        <position position="78"/>
    </location>
</feature>
<dbReference type="EMBL" id="CATOBB020000168">
    <property type="protein sequence ID" value="CAM9130374.1"/>
    <property type="molecule type" value="Genomic_DNA"/>
</dbReference>
<feature type="non-terminal residue" evidence="1">
    <location>
        <position position="1"/>
    </location>
</feature>
<proteinExistence type="predicted"/>
<dbReference type="Proteomes" id="UP001162501">
    <property type="component" value="Unassembled WGS sequence"/>
</dbReference>
<accession>A0ACB1KE21</accession>
<gene>
    <name evidence="1" type="ORF">MRATA1EN22A_LOCUS28828</name>
</gene>
<comment type="caution">
    <text evidence="1">The sequence shown here is derived from an EMBL/GenBank/DDBJ whole genome shotgun (WGS) entry which is preliminary data.</text>
</comment>
<sequence>NRGGPGSTRSQGEEGALSEHQRLPIPEQKGLHKALKSPLCQPQNLRLCWLHFPLRAARGQAAQDEGPCEAESTPQEET</sequence>
<name>A0ACB1KE21_RANTA</name>
<evidence type="ECO:0000313" key="1">
    <source>
        <dbReference type="EMBL" id="CAM9130374.1"/>
    </source>
</evidence>
<organism evidence="1 2">
    <name type="scientific">Rangifer tarandus platyrhynchus</name>
    <name type="common">Svalbard reindeer</name>
    <dbReference type="NCBI Taxonomy" id="3082113"/>
    <lineage>
        <taxon>Eukaryota</taxon>
        <taxon>Metazoa</taxon>
        <taxon>Chordata</taxon>
        <taxon>Craniata</taxon>
        <taxon>Vertebrata</taxon>
        <taxon>Euteleostomi</taxon>
        <taxon>Mammalia</taxon>
        <taxon>Eutheria</taxon>
        <taxon>Laurasiatheria</taxon>
        <taxon>Artiodactyla</taxon>
        <taxon>Ruminantia</taxon>
        <taxon>Pecora</taxon>
        <taxon>Cervidae</taxon>
        <taxon>Odocoileinae</taxon>
        <taxon>Rangifer</taxon>
    </lineage>
</organism>
<evidence type="ECO:0000313" key="2">
    <source>
        <dbReference type="Proteomes" id="UP001162501"/>
    </source>
</evidence>